<name>A0A482YCU9_9EURY</name>
<gene>
    <name evidence="3" type="ORF">BDK88_0464</name>
</gene>
<reference evidence="3 4" key="1">
    <citation type="submission" date="2019-02" db="EMBL/GenBank/DDBJ databases">
        <title>Genomic Encyclopedia of Archaeal and Bacterial Type Strains, Phase II (KMG-II): from individual species to whole genera.</title>
        <authorList>
            <person name="Goeker M."/>
        </authorList>
    </citation>
    <scope>NUCLEOTIDE SEQUENCE [LARGE SCALE GENOMIC DNA]</scope>
    <source>
        <strain evidence="3 4">DSM 18328</strain>
    </source>
</reference>
<keyword evidence="1" id="KW-0175">Coiled coil</keyword>
<dbReference type="EMBL" id="SHMP01000003">
    <property type="protein sequence ID" value="RZV11585.1"/>
    <property type="molecule type" value="Genomic_DNA"/>
</dbReference>
<evidence type="ECO:0000313" key="3">
    <source>
        <dbReference type="EMBL" id="RZV11585.1"/>
    </source>
</evidence>
<accession>A0A482YCU9</accession>
<evidence type="ECO:0000313" key="4">
    <source>
        <dbReference type="Proteomes" id="UP000291097"/>
    </source>
</evidence>
<keyword evidence="2" id="KW-0472">Membrane</keyword>
<keyword evidence="2" id="KW-1133">Transmembrane helix</keyword>
<dbReference type="Proteomes" id="UP000291097">
    <property type="component" value="Unassembled WGS sequence"/>
</dbReference>
<protein>
    <submittedName>
        <fullName evidence="3">Uncharacterized protein</fullName>
    </submittedName>
</protein>
<feature type="transmembrane region" description="Helical" evidence="2">
    <location>
        <begin position="115"/>
        <end position="138"/>
    </location>
</feature>
<feature type="transmembrane region" description="Helical" evidence="2">
    <location>
        <begin position="88"/>
        <end position="109"/>
    </location>
</feature>
<dbReference type="AlphaFoldDB" id="A0A482YCU9"/>
<keyword evidence="2" id="KW-0812">Transmembrane</keyword>
<feature type="coiled-coil region" evidence="1">
    <location>
        <begin position="41"/>
        <end position="68"/>
    </location>
</feature>
<proteinExistence type="predicted"/>
<organism evidence="3 4">
    <name type="scientific">Natrinema hispanicum</name>
    <dbReference type="NCBI Taxonomy" id="392421"/>
    <lineage>
        <taxon>Archaea</taxon>
        <taxon>Methanobacteriati</taxon>
        <taxon>Methanobacteriota</taxon>
        <taxon>Stenosarchaea group</taxon>
        <taxon>Halobacteria</taxon>
        <taxon>Halobacteriales</taxon>
        <taxon>Natrialbaceae</taxon>
        <taxon>Natrinema</taxon>
    </lineage>
</organism>
<evidence type="ECO:0000256" key="2">
    <source>
        <dbReference type="SAM" id="Phobius"/>
    </source>
</evidence>
<sequence length="253" mass="28716">MVMKSFSEILFDFGYFPIIHDAVKQDFLSWYYKGSKSSVVVEGLKMENSQLSDLAQDAQIEAENFDQNNQLSNLASIFEGWESRIKILFYYIAAGAILFGGGFSAIGVLQMKNMIFFATAEIVGSLLFIGGTTLVIAYKIVLHQIKTNSDLIRRFNQELSEKPGDIRDNDQDWHRIAAQFFWNKSLLSPSTHICLILLSVIRLLSTRLYGLIVADLREEVQEFVGMNSREILKQQAHRVIKGDIPAWPESPKP</sequence>
<comment type="caution">
    <text evidence="3">The sequence shown here is derived from an EMBL/GenBank/DDBJ whole genome shotgun (WGS) entry which is preliminary data.</text>
</comment>
<evidence type="ECO:0000256" key="1">
    <source>
        <dbReference type="SAM" id="Coils"/>
    </source>
</evidence>